<dbReference type="EMBL" id="MLJW01002855">
    <property type="protein sequence ID" value="OIQ73476.1"/>
    <property type="molecule type" value="Genomic_DNA"/>
</dbReference>
<protein>
    <submittedName>
        <fullName evidence="1">Uncharacterized protein</fullName>
    </submittedName>
</protein>
<evidence type="ECO:0000313" key="1">
    <source>
        <dbReference type="EMBL" id="OIQ73476.1"/>
    </source>
</evidence>
<comment type="caution">
    <text evidence="1">The sequence shown here is derived from an EMBL/GenBank/DDBJ whole genome shotgun (WGS) entry which is preliminary data.</text>
</comment>
<gene>
    <name evidence="1" type="ORF">GALL_448900</name>
</gene>
<organism evidence="1">
    <name type="scientific">mine drainage metagenome</name>
    <dbReference type="NCBI Taxonomy" id="410659"/>
    <lineage>
        <taxon>unclassified sequences</taxon>
        <taxon>metagenomes</taxon>
        <taxon>ecological metagenomes</taxon>
    </lineage>
</organism>
<reference evidence="1" key="1">
    <citation type="submission" date="2016-10" db="EMBL/GenBank/DDBJ databases">
        <title>Sequence of Gallionella enrichment culture.</title>
        <authorList>
            <person name="Poehlein A."/>
            <person name="Muehling M."/>
            <person name="Daniel R."/>
        </authorList>
    </citation>
    <scope>NUCLEOTIDE SEQUENCE</scope>
</reference>
<name>A0A1J5Q0U1_9ZZZZ</name>
<accession>A0A1J5Q0U1</accession>
<dbReference type="AlphaFoldDB" id="A0A1J5Q0U1"/>
<sequence>MFDLGDRDFGRGSHHRVKVPRGLAVDEVAGGIAHPGVNDGEIGEQPALHDVFPAVEFLHFLAFGDQGADAGLGVEGRNPGPAGADALGERALRIEFEFELAREVLLGEQFVLADIGRDHLFDLAGLEQAAQPDAVDAGVVGNHRQVLHPGVADRVGQGLGDAAQAETAGHDHHAVLENAVEGRFGVGIDLVHEHAT</sequence>
<proteinExistence type="predicted"/>